<accession>A0A142JT96</accession>
<dbReference type="AlphaFoldDB" id="A0A142JT96"/>
<dbReference type="InterPro" id="IPR009609">
    <property type="entry name" value="Phosphonate_metab_PhnG"/>
</dbReference>
<dbReference type="GO" id="GO:0015716">
    <property type="term" value="P:organic phosphonate transport"/>
    <property type="evidence" value="ECO:0007669"/>
    <property type="project" value="InterPro"/>
</dbReference>
<gene>
    <name evidence="1" type="ORF">A2G96_26260</name>
</gene>
<evidence type="ECO:0000313" key="2">
    <source>
        <dbReference type="Proteomes" id="UP000075238"/>
    </source>
</evidence>
<dbReference type="Pfam" id="PF06754">
    <property type="entry name" value="PhnG"/>
    <property type="match status" value="1"/>
</dbReference>
<dbReference type="EMBL" id="CP014845">
    <property type="protein sequence ID" value="AMR81308.1"/>
    <property type="molecule type" value="Genomic_DNA"/>
</dbReference>
<dbReference type="KEGG" id="cnan:A2G96_26260"/>
<dbReference type="OrthoDB" id="530475at2"/>
<protein>
    <submittedName>
        <fullName evidence="1">Phosphonate C-P lyase system protein PhnG</fullName>
    </submittedName>
</protein>
<dbReference type="NCBIfam" id="TIGR03293">
    <property type="entry name" value="PhnG_redo"/>
    <property type="match status" value="1"/>
</dbReference>
<sequence>MMQSETARPDVPAAQAAHAARAAWLRILATAPTEALDAAYQRLAQAQALPAYRLLRKPEPGMAMVRGRAGGTGAQFNLGEITVTRCAVVLEDAGAAIDGAAAAGIAYVQGRSERHAEQAAVLDALLQRPAWHQRVQDLVLAPLADAHASRAAHAAATAAQTRVEFFTMVRGED</sequence>
<dbReference type="GO" id="GO:0016829">
    <property type="term" value="F:lyase activity"/>
    <property type="evidence" value="ECO:0007669"/>
    <property type="project" value="UniProtKB-KW"/>
</dbReference>
<keyword evidence="2" id="KW-1185">Reference proteome</keyword>
<proteinExistence type="predicted"/>
<keyword evidence="1" id="KW-0456">Lyase</keyword>
<dbReference type="RefSeq" id="WP_062803120.1">
    <property type="nucleotide sequence ID" value="NZ_CP014845.1"/>
</dbReference>
<reference evidence="1 2" key="1">
    <citation type="submission" date="2016-03" db="EMBL/GenBank/DDBJ databases">
        <title>Complete genome sequence of a novel chlorpyrifos degrading bacterium, Cupriavidus nantongensis sp. X1.</title>
        <authorList>
            <person name="Fang L."/>
        </authorList>
    </citation>
    <scope>NUCLEOTIDE SEQUENCE [LARGE SCALE GENOMIC DNA]</scope>
    <source>
        <strain evidence="1 2">X1</strain>
    </source>
</reference>
<name>A0A142JT96_9BURK</name>
<dbReference type="GO" id="GO:0019634">
    <property type="term" value="P:organic phosphonate metabolic process"/>
    <property type="evidence" value="ECO:0007669"/>
    <property type="project" value="InterPro"/>
</dbReference>
<organism evidence="1 2">
    <name type="scientific">Cupriavidus nantongensis</name>
    <dbReference type="NCBI Taxonomy" id="1796606"/>
    <lineage>
        <taxon>Bacteria</taxon>
        <taxon>Pseudomonadati</taxon>
        <taxon>Pseudomonadota</taxon>
        <taxon>Betaproteobacteria</taxon>
        <taxon>Burkholderiales</taxon>
        <taxon>Burkholderiaceae</taxon>
        <taxon>Cupriavidus</taxon>
    </lineage>
</organism>
<evidence type="ECO:0000313" key="1">
    <source>
        <dbReference type="EMBL" id="AMR81308.1"/>
    </source>
</evidence>
<dbReference type="Proteomes" id="UP000075238">
    <property type="component" value="Chromosome 2"/>
</dbReference>
<dbReference type="STRING" id="1796606.A2G96_26260"/>